<evidence type="ECO:0000313" key="1">
    <source>
        <dbReference type="EMBL" id="KAH7444037.1"/>
    </source>
</evidence>
<keyword evidence="2" id="KW-1185">Reference proteome</keyword>
<reference evidence="1" key="1">
    <citation type="submission" date="2021-08" db="EMBL/GenBank/DDBJ databases">
        <title>WGS assembly of Ceratopteris richardii.</title>
        <authorList>
            <person name="Marchant D.B."/>
            <person name="Chen G."/>
            <person name="Jenkins J."/>
            <person name="Shu S."/>
            <person name="Leebens-Mack J."/>
            <person name="Grimwood J."/>
            <person name="Schmutz J."/>
            <person name="Soltis P."/>
            <person name="Soltis D."/>
            <person name="Chen Z.-H."/>
        </authorList>
    </citation>
    <scope>NUCLEOTIDE SEQUENCE</scope>
    <source>
        <strain evidence="1">Whitten #5841</strain>
        <tissue evidence="1">Leaf</tissue>
    </source>
</reference>
<dbReference type="EMBL" id="CM035407">
    <property type="protein sequence ID" value="KAH7444037.1"/>
    <property type="molecule type" value="Genomic_DNA"/>
</dbReference>
<evidence type="ECO:0000313" key="2">
    <source>
        <dbReference type="Proteomes" id="UP000825935"/>
    </source>
</evidence>
<protein>
    <submittedName>
        <fullName evidence="1">Uncharacterized protein</fullName>
    </submittedName>
</protein>
<comment type="caution">
    <text evidence="1">The sequence shown here is derived from an EMBL/GenBank/DDBJ whole genome shotgun (WGS) entry which is preliminary data.</text>
</comment>
<sequence>MGLMASERTISYPRNCILHRDRLRRRYFSLLVPALASVRSAHSRGKQSIAMRAEEIKRAADSCLAKAMVAESCERGRPTRVRRSGRRGHCTGRFHPSSVSTRLLRCFKAKARGMLPPHYNHVDEACPARFQNARISRHRLFLWCSSGWIAASHKGLLQSDDVDYGPSLIPSEKELRKLHDLLHPAEKLTPNDDTVRVFPLQSSDDETDGVLIDSATLLSQAARYIVGLQVQVETLGSLAA</sequence>
<name>A0A8T2V6G5_CERRI</name>
<accession>A0A8T2V6G5</accession>
<organism evidence="1 2">
    <name type="scientific">Ceratopteris richardii</name>
    <name type="common">Triangle waterfern</name>
    <dbReference type="NCBI Taxonomy" id="49495"/>
    <lineage>
        <taxon>Eukaryota</taxon>
        <taxon>Viridiplantae</taxon>
        <taxon>Streptophyta</taxon>
        <taxon>Embryophyta</taxon>
        <taxon>Tracheophyta</taxon>
        <taxon>Polypodiopsida</taxon>
        <taxon>Polypodiidae</taxon>
        <taxon>Polypodiales</taxon>
        <taxon>Pteridineae</taxon>
        <taxon>Pteridaceae</taxon>
        <taxon>Parkerioideae</taxon>
        <taxon>Ceratopteris</taxon>
    </lineage>
</organism>
<dbReference type="Proteomes" id="UP000825935">
    <property type="component" value="Chromosome 2"/>
</dbReference>
<dbReference type="AlphaFoldDB" id="A0A8T2V6G5"/>
<dbReference type="OrthoDB" id="2004705at2759"/>
<gene>
    <name evidence="1" type="ORF">KP509_02G061500</name>
</gene>
<proteinExistence type="predicted"/>